<sequence>MLNFLTATTLKNSRLADLDAGLKACLSFLLTGLVLVSTKQVSLSLVFCYLVLATVLLGSNFRFLGKNAAAYALIFLLPYFFGLLFSLFMAKLFSNAYYSSDFVIQEIVFRMVRIFYIWYIGSLYIASTPLNSILGLLKSVFSPLSRWGVPVANYLKIIMCIVLKLTESVSDFKNNDVEQARLIFQTKHTSFKTKLKGLSNLLVLFIANSLQKTDEIQQLMDQTSLDDFTYHFKVTRSELLTIASFMILLLIIIYCEAIQH</sequence>
<organism evidence="2 3">
    <name type="scientific">Candidatus Desulfosporosinus infrequens</name>
    <dbReference type="NCBI Taxonomy" id="2043169"/>
    <lineage>
        <taxon>Bacteria</taxon>
        <taxon>Bacillati</taxon>
        <taxon>Bacillota</taxon>
        <taxon>Clostridia</taxon>
        <taxon>Eubacteriales</taxon>
        <taxon>Desulfitobacteriaceae</taxon>
        <taxon>Desulfosporosinus</taxon>
    </lineage>
</organism>
<feature type="transmembrane region" description="Helical" evidence="1">
    <location>
        <begin position="20"/>
        <end position="36"/>
    </location>
</feature>
<feature type="transmembrane region" description="Helical" evidence="1">
    <location>
        <begin position="69"/>
        <end position="93"/>
    </location>
</feature>
<evidence type="ECO:0000313" key="3">
    <source>
        <dbReference type="Proteomes" id="UP000238916"/>
    </source>
</evidence>
<reference evidence="3" key="1">
    <citation type="submission" date="2018-02" db="EMBL/GenBank/DDBJ databases">
        <authorList>
            <person name="Hausmann B."/>
        </authorList>
    </citation>
    <scope>NUCLEOTIDE SEQUENCE [LARGE SCALE GENOMIC DNA]</scope>
    <source>
        <strain evidence="3">Peat soil MAG SbF1</strain>
    </source>
</reference>
<gene>
    <name evidence="2" type="ORF">SBF1_1940008</name>
</gene>
<proteinExistence type="predicted"/>
<dbReference type="Proteomes" id="UP000238916">
    <property type="component" value="Unassembled WGS sequence"/>
</dbReference>
<accession>A0A2U3KGB4</accession>
<feature type="transmembrane region" description="Helical" evidence="1">
    <location>
        <begin position="239"/>
        <end position="258"/>
    </location>
</feature>
<keyword evidence="1" id="KW-0472">Membrane</keyword>
<keyword evidence="1" id="KW-1133">Transmembrane helix</keyword>
<evidence type="ECO:0000256" key="1">
    <source>
        <dbReference type="SAM" id="Phobius"/>
    </source>
</evidence>
<dbReference type="OrthoDB" id="1806713at2"/>
<evidence type="ECO:0000313" key="2">
    <source>
        <dbReference type="EMBL" id="SPF38711.1"/>
    </source>
</evidence>
<dbReference type="EMBL" id="OMOF01000106">
    <property type="protein sequence ID" value="SPF38711.1"/>
    <property type="molecule type" value="Genomic_DNA"/>
</dbReference>
<dbReference type="AlphaFoldDB" id="A0A2U3KGB4"/>
<keyword evidence="1" id="KW-0812">Transmembrane</keyword>
<feature type="transmembrane region" description="Helical" evidence="1">
    <location>
        <begin position="114"/>
        <end position="137"/>
    </location>
</feature>
<name>A0A2U3KGB4_9FIRM</name>
<protein>
    <submittedName>
        <fullName evidence="2">Uncharacterized protein</fullName>
    </submittedName>
</protein>
<feature type="transmembrane region" description="Helical" evidence="1">
    <location>
        <begin position="43"/>
        <end position="63"/>
    </location>
</feature>